<keyword evidence="4" id="KW-1185">Reference proteome</keyword>
<evidence type="ECO:0000259" key="2">
    <source>
        <dbReference type="PROSITE" id="PS51480"/>
    </source>
</evidence>
<dbReference type="InterPro" id="IPR004007">
    <property type="entry name" value="DhaL_dom"/>
</dbReference>
<evidence type="ECO:0000256" key="1">
    <source>
        <dbReference type="SAM" id="MobiDB-lite"/>
    </source>
</evidence>
<protein>
    <submittedName>
        <fullName evidence="3">DAK2 domain-containing protein</fullName>
    </submittedName>
</protein>
<gene>
    <name evidence="3" type="ORF">HCJ92_10210</name>
</gene>
<feature type="region of interest" description="Disordered" evidence="1">
    <location>
        <begin position="1"/>
        <end position="83"/>
    </location>
</feature>
<proteinExistence type="predicted"/>
<dbReference type="RefSeq" id="WP_167933179.1">
    <property type="nucleotide sequence ID" value="NZ_JAAVJB010000061.1"/>
</dbReference>
<dbReference type="Pfam" id="PF10708">
    <property type="entry name" value="DUF2510"/>
    <property type="match status" value="1"/>
</dbReference>
<evidence type="ECO:0000313" key="4">
    <source>
        <dbReference type="Proteomes" id="UP000746503"/>
    </source>
</evidence>
<sequence>MTMPPGWYPDPGYAGNGPAPERWWDGTNWTGRTRETTTTAEPAPHAAPPAATAADAAADTADLLPRRGRARPHAERSLGTPDAGAHSLALIVRAVHATLTGPAAPTDRPTTKDTP</sequence>
<organism evidence="3 4">
    <name type="scientific">Streptomyces spiramenti</name>
    <dbReference type="NCBI Taxonomy" id="2720606"/>
    <lineage>
        <taxon>Bacteria</taxon>
        <taxon>Bacillati</taxon>
        <taxon>Actinomycetota</taxon>
        <taxon>Actinomycetes</taxon>
        <taxon>Kitasatosporales</taxon>
        <taxon>Streptomycetaceae</taxon>
        <taxon>Streptomyces</taxon>
    </lineage>
</organism>
<dbReference type="PROSITE" id="PS51480">
    <property type="entry name" value="DHAL"/>
    <property type="match status" value="1"/>
</dbReference>
<feature type="domain" description="DhaL" evidence="2">
    <location>
        <begin position="1"/>
        <end position="97"/>
    </location>
</feature>
<dbReference type="InterPro" id="IPR018929">
    <property type="entry name" value="DUF2510"/>
</dbReference>
<comment type="caution">
    <text evidence="3">The sequence shown here is derived from an EMBL/GenBank/DDBJ whole genome shotgun (WGS) entry which is preliminary data.</text>
</comment>
<evidence type="ECO:0000313" key="3">
    <source>
        <dbReference type="EMBL" id="NJP66651.1"/>
    </source>
</evidence>
<name>A0ABX1ALW5_9ACTN</name>
<reference evidence="3 4" key="1">
    <citation type="submission" date="2020-03" db="EMBL/GenBank/DDBJ databases">
        <title>Draft genome of Streptomyces sp. ventii, isolated from the Axial Seamount in the Pacific Ocean, and resequencing of the two type strains Streptomyces lonarensis strain NCL 716 and Streptomyces bohaiensis strain 11A07.</title>
        <authorList>
            <person name="Loughran R.M."/>
            <person name="Pfannmuller K.M."/>
            <person name="Wasson B.J."/>
            <person name="Deadmond M.C."/>
            <person name="Paddock B.E."/>
            <person name="Koyack M.J."/>
            <person name="Gallegos D.A."/>
            <person name="Mitchell E.A."/>
            <person name="Ushijima B."/>
            <person name="Saw J.H."/>
            <person name="Mcphail K.L."/>
            <person name="Videau P."/>
        </authorList>
    </citation>
    <scope>NUCLEOTIDE SEQUENCE [LARGE SCALE GENOMIC DNA]</scope>
    <source>
        <strain evidence="4">5675061</strain>
    </source>
</reference>
<dbReference type="Pfam" id="PF02734">
    <property type="entry name" value="Dak2"/>
    <property type="match status" value="1"/>
</dbReference>
<accession>A0ABX1ALW5</accession>
<dbReference type="Gene3D" id="1.25.40.340">
    <property type="match status" value="1"/>
</dbReference>
<dbReference type="InterPro" id="IPR036117">
    <property type="entry name" value="DhaL_dom_sf"/>
</dbReference>
<dbReference type="EMBL" id="JAAVJB010000061">
    <property type="protein sequence ID" value="NJP66651.1"/>
    <property type="molecule type" value="Genomic_DNA"/>
</dbReference>
<dbReference type="Proteomes" id="UP000746503">
    <property type="component" value="Unassembled WGS sequence"/>
</dbReference>
<dbReference type="SUPFAM" id="SSF101473">
    <property type="entry name" value="DhaL-like"/>
    <property type="match status" value="1"/>
</dbReference>
<feature type="compositionally biased region" description="Low complexity" evidence="1">
    <location>
        <begin position="36"/>
        <end position="62"/>
    </location>
</feature>